<proteinExistence type="inferred from homology"/>
<dbReference type="InterPro" id="IPR005759">
    <property type="entry name" value="Nth"/>
</dbReference>
<dbReference type="FunFam" id="1.10.340.30:FF:000001">
    <property type="entry name" value="Endonuclease III"/>
    <property type="match status" value="1"/>
</dbReference>
<keyword evidence="7 12" id="KW-0411">Iron-sulfur</keyword>
<evidence type="ECO:0000256" key="6">
    <source>
        <dbReference type="ARBA" id="ARBA00023004"/>
    </source>
</evidence>
<dbReference type="CDD" id="cd00056">
    <property type="entry name" value="ENDO3c"/>
    <property type="match status" value="1"/>
</dbReference>
<accession>A0A9D0ZPY4</accession>
<keyword evidence="10 12" id="KW-0456">Lyase</keyword>
<feature type="binding site" evidence="12">
    <location>
        <position position="203"/>
    </location>
    <ligand>
        <name>[4Fe-4S] cluster</name>
        <dbReference type="ChEBI" id="CHEBI:49883"/>
    </ligand>
</feature>
<comment type="caution">
    <text evidence="14">The sequence shown here is derived from an EMBL/GenBank/DDBJ whole genome shotgun (WGS) entry which is preliminary data.</text>
</comment>
<evidence type="ECO:0000256" key="4">
    <source>
        <dbReference type="ARBA" id="ARBA00022763"/>
    </source>
</evidence>
<dbReference type="GO" id="GO:0051539">
    <property type="term" value="F:4 iron, 4 sulfur cluster binding"/>
    <property type="evidence" value="ECO:0007669"/>
    <property type="project" value="UniProtKB-UniRule"/>
</dbReference>
<keyword evidence="5 12" id="KW-0378">Hydrolase</keyword>
<dbReference type="SMART" id="SM00478">
    <property type="entry name" value="ENDO3c"/>
    <property type="match status" value="1"/>
</dbReference>
<dbReference type="GO" id="GO:0140078">
    <property type="term" value="F:class I DNA-(apurinic or apyrimidinic site) endonuclease activity"/>
    <property type="evidence" value="ECO:0007669"/>
    <property type="project" value="UniProtKB-EC"/>
</dbReference>
<comment type="function">
    <text evidence="12">DNA repair enzyme that has both DNA N-glycosylase activity and AP-lyase activity. The DNA N-glycosylase activity releases various damaged pyrimidines from DNA by cleaving the N-glycosidic bond, leaving an AP (apurinic/apyrimidinic) site. The AP-lyase activity cleaves the phosphodiester bond 3' to the AP site by a beta-elimination, leaving a 3'-terminal unsaturated sugar and a product with a terminal 5'-phosphate.</text>
</comment>
<evidence type="ECO:0000256" key="3">
    <source>
        <dbReference type="ARBA" id="ARBA00022723"/>
    </source>
</evidence>
<name>A0A9D0ZPY4_9FIRM</name>
<feature type="binding site" evidence="12">
    <location>
        <position position="187"/>
    </location>
    <ligand>
        <name>[4Fe-4S] cluster</name>
        <dbReference type="ChEBI" id="CHEBI:49883"/>
    </ligand>
</feature>
<feature type="binding site" evidence="12">
    <location>
        <position position="194"/>
    </location>
    <ligand>
        <name>[4Fe-4S] cluster</name>
        <dbReference type="ChEBI" id="CHEBI:49883"/>
    </ligand>
</feature>
<dbReference type="InterPro" id="IPR011257">
    <property type="entry name" value="DNA_glycosylase"/>
</dbReference>
<keyword evidence="4 12" id="KW-0227">DNA damage</keyword>
<feature type="binding site" evidence="12">
    <location>
        <position position="197"/>
    </location>
    <ligand>
        <name>[4Fe-4S] cluster</name>
        <dbReference type="ChEBI" id="CHEBI:49883"/>
    </ligand>
</feature>
<dbReference type="EC" id="4.2.99.18" evidence="12"/>
<keyword evidence="3 12" id="KW-0479">Metal-binding</keyword>
<dbReference type="HAMAP" id="MF_00942">
    <property type="entry name" value="Nth"/>
    <property type="match status" value="1"/>
</dbReference>
<dbReference type="PANTHER" id="PTHR10359">
    <property type="entry name" value="A/G-SPECIFIC ADENINE GLYCOSYLASE/ENDONUCLEASE III"/>
    <property type="match status" value="1"/>
</dbReference>
<dbReference type="Gene3D" id="1.10.340.30">
    <property type="entry name" value="Hypothetical protein, domain 2"/>
    <property type="match status" value="1"/>
</dbReference>
<keyword evidence="14" id="KW-0255">Endonuclease</keyword>
<dbReference type="FunFam" id="1.10.1670.10:FF:000001">
    <property type="entry name" value="Endonuclease III"/>
    <property type="match status" value="1"/>
</dbReference>
<comment type="catalytic activity">
    <reaction evidence="12">
        <text>2'-deoxyribonucleotide-(2'-deoxyribose 5'-phosphate)-2'-deoxyribonucleotide-DNA = a 3'-end 2'-deoxyribonucleotide-(2,3-dehydro-2,3-deoxyribose 5'-phosphate)-DNA + a 5'-end 5'-phospho-2'-deoxyribonucleoside-DNA + H(+)</text>
        <dbReference type="Rhea" id="RHEA:66592"/>
        <dbReference type="Rhea" id="RHEA-COMP:13180"/>
        <dbReference type="Rhea" id="RHEA-COMP:16897"/>
        <dbReference type="Rhea" id="RHEA-COMP:17067"/>
        <dbReference type="ChEBI" id="CHEBI:15378"/>
        <dbReference type="ChEBI" id="CHEBI:136412"/>
        <dbReference type="ChEBI" id="CHEBI:157695"/>
        <dbReference type="ChEBI" id="CHEBI:167181"/>
        <dbReference type="EC" id="4.2.99.18"/>
    </reaction>
</comment>
<feature type="domain" description="HhH-GPD" evidence="13">
    <location>
        <begin position="37"/>
        <end position="185"/>
    </location>
</feature>
<comment type="similarity">
    <text evidence="1 12">Belongs to the Nth/MutY family.</text>
</comment>
<comment type="cofactor">
    <cofactor evidence="12">
        <name>[4Fe-4S] cluster</name>
        <dbReference type="ChEBI" id="CHEBI:49883"/>
    </cofactor>
    <text evidence="12">Binds 1 [4Fe-4S] cluster.</text>
</comment>
<evidence type="ECO:0000256" key="2">
    <source>
        <dbReference type="ARBA" id="ARBA00022485"/>
    </source>
</evidence>
<keyword evidence="2 12" id="KW-0004">4Fe-4S</keyword>
<dbReference type="GO" id="GO:0006285">
    <property type="term" value="P:base-excision repair, AP site formation"/>
    <property type="evidence" value="ECO:0007669"/>
    <property type="project" value="TreeGrafter"/>
</dbReference>
<dbReference type="GO" id="GO:0046872">
    <property type="term" value="F:metal ion binding"/>
    <property type="evidence" value="ECO:0007669"/>
    <property type="project" value="UniProtKB-KW"/>
</dbReference>
<keyword evidence="14" id="KW-0540">Nuclease</keyword>
<keyword evidence="6 12" id="KW-0408">Iron</keyword>
<dbReference type="InterPro" id="IPR023170">
    <property type="entry name" value="HhH_base_excis_C"/>
</dbReference>
<dbReference type="GO" id="GO:0019104">
    <property type="term" value="F:DNA N-glycosylase activity"/>
    <property type="evidence" value="ECO:0007669"/>
    <property type="project" value="UniProtKB-UniRule"/>
</dbReference>
<organism evidence="14 15">
    <name type="scientific">Candidatus Coprosoma intestinipullorum</name>
    <dbReference type="NCBI Taxonomy" id="2840752"/>
    <lineage>
        <taxon>Bacteria</taxon>
        <taxon>Bacillati</taxon>
        <taxon>Bacillota</taxon>
        <taxon>Bacillota incertae sedis</taxon>
        <taxon>Candidatus Coprosoma</taxon>
    </lineage>
</organism>
<dbReference type="Gene3D" id="1.10.1670.10">
    <property type="entry name" value="Helix-hairpin-Helix base-excision DNA repair enzymes (C-terminal)"/>
    <property type="match status" value="1"/>
</dbReference>
<evidence type="ECO:0000256" key="1">
    <source>
        <dbReference type="ARBA" id="ARBA00008343"/>
    </source>
</evidence>
<evidence type="ECO:0000256" key="9">
    <source>
        <dbReference type="ARBA" id="ARBA00023204"/>
    </source>
</evidence>
<gene>
    <name evidence="12 14" type="primary">nth</name>
    <name evidence="14" type="ORF">IAB27_01725</name>
</gene>
<dbReference type="SUPFAM" id="SSF48150">
    <property type="entry name" value="DNA-glycosylase"/>
    <property type="match status" value="1"/>
</dbReference>
<dbReference type="InterPro" id="IPR003265">
    <property type="entry name" value="HhH-GPD_domain"/>
</dbReference>
<dbReference type="AlphaFoldDB" id="A0A9D0ZPY4"/>
<dbReference type="PIRSF" id="PIRSF001435">
    <property type="entry name" value="Nth"/>
    <property type="match status" value="1"/>
</dbReference>
<sequence length="210" mass="24000">MTGLTKKIENYLDELFPNARCELNYTKDYELLLATMLSAQTTDKRVNMVTSILFKKYPSLEALSKAKPKAIEEIIKPIGTYHKKALNVIEIAKRLVEEKGSKVPNDRKYLESLPGVGRKTTNVVLSNLYNEPCIAVDTHVSRVSKRLGLANNQDDPLEIEKKLTKIFSKNHLGKIHHQLVLFGRYHCLARNPNCENCKLKNICEYQKTKL</sequence>
<evidence type="ECO:0000256" key="12">
    <source>
        <dbReference type="HAMAP-Rule" id="MF_00942"/>
    </source>
</evidence>
<dbReference type="NCBIfam" id="TIGR01083">
    <property type="entry name" value="nth"/>
    <property type="match status" value="1"/>
</dbReference>
<evidence type="ECO:0000259" key="13">
    <source>
        <dbReference type="SMART" id="SM00478"/>
    </source>
</evidence>
<dbReference type="Pfam" id="PF00730">
    <property type="entry name" value="HhH-GPD"/>
    <property type="match status" value="1"/>
</dbReference>
<evidence type="ECO:0000256" key="5">
    <source>
        <dbReference type="ARBA" id="ARBA00022801"/>
    </source>
</evidence>
<reference evidence="14" key="2">
    <citation type="journal article" date="2021" name="PeerJ">
        <title>Extensive microbial diversity within the chicken gut microbiome revealed by metagenomics and culture.</title>
        <authorList>
            <person name="Gilroy R."/>
            <person name="Ravi A."/>
            <person name="Getino M."/>
            <person name="Pursley I."/>
            <person name="Horton D.L."/>
            <person name="Alikhan N.F."/>
            <person name="Baker D."/>
            <person name="Gharbi K."/>
            <person name="Hall N."/>
            <person name="Watson M."/>
            <person name="Adriaenssens E.M."/>
            <person name="Foster-Nyarko E."/>
            <person name="Jarju S."/>
            <person name="Secka A."/>
            <person name="Antonio M."/>
            <person name="Oren A."/>
            <person name="Chaudhuri R.R."/>
            <person name="La Ragione R."/>
            <person name="Hildebrand F."/>
            <person name="Pallen M.J."/>
        </authorList>
    </citation>
    <scope>NUCLEOTIDE SEQUENCE</scope>
    <source>
        <strain evidence="14">CHK147-3167</strain>
    </source>
</reference>
<protein>
    <recommendedName>
        <fullName evidence="12">Endonuclease III</fullName>
        <ecNumber evidence="12">4.2.99.18</ecNumber>
    </recommendedName>
    <alternativeName>
        <fullName evidence="12">DNA-(apurinic or apyrimidinic site) lyase</fullName>
    </alternativeName>
</protein>
<reference evidence="14" key="1">
    <citation type="submission" date="2020-10" db="EMBL/GenBank/DDBJ databases">
        <authorList>
            <person name="Gilroy R."/>
        </authorList>
    </citation>
    <scope>NUCLEOTIDE SEQUENCE</scope>
    <source>
        <strain evidence="14">CHK147-3167</strain>
    </source>
</reference>
<dbReference type="PANTHER" id="PTHR10359:SF18">
    <property type="entry name" value="ENDONUCLEASE III"/>
    <property type="match status" value="1"/>
</dbReference>
<evidence type="ECO:0000256" key="7">
    <source>
        <dbReference type="ARBA" id="ARBA00023014"/>
    </source>
</evidence>
<dbReference type="GO" id="GO:0003677">
    <property type="term" value="F:DNA binding"/>
    <property type="evidence" value="ECO:0007669"/>
    <property type="project" value="UniProtKB-UniRule"/>
</dbReference>
<keyword evidence="11 12" id="KW-0326">Glycosidase</keyword>
<evidence type="ECO:0000256" key="8">
    <source>
        <dbReference type="ARBA" id="ARBA00023125"/>
    </source>
</evidence>
<evidence type="ECO:0000256" key="11">
    <source>
        <dbReference type="ARBA" id="ARBA00023295"/>
    </source>
</evidence>
<keyword evidence="9 12" id="KW-0234">DNA repair</keyword>
<evidence type="ECO:0000256" key="10">
    <source>
        <dbReference type="ARBA" id="ARBA00023239"/>
    </source>
</evidence>
<dbReference type="Proteomes" id="UP000886786">
    <property type="component" value="Unassembled WGS sequence"/>
</dbReference>
<keyword evidence="8 12" id="KW-0238">DNA-binding</keyword>
<evidence type="ECO:0000313" key="14">
    <source>
        <dbReference type="EMBL" id="HIQ90338.1"/>
    </source>
</evidence>
<dbReference type="EMBL" id="DVFV01000033">
    <property type="protein sequence ID" value="HIQ90338.1"/>
    <property type="molecule type" value="Genomic_DNA"/>
</dbReference>
<evidence type="ECO:0000313" key="15">
    <source>
        <dbReference type="Proteomes" id="UP000886786"/>
    </source>
</evidence>